<name>A0A1I5NB36_9ACTN</name>
<comment type="similarity">
    <text evidence="1 2">Belongs to the short-chain dehydrogenases/reductases (SDR) family.</text>
</comment>
<evidence type="ECO:0000256" key="2">
    <source>
        <dbReference type="RuleBase" id="RU000363"/>
    </source>
</evidence>
<dbReference type="eggNOG" id="COG1028">
    <property type="taxonomic scope" value="Bacteria"/>
</dbReference>
<organism evidence="3 4">
    <name type="scientific">Actinomadura madurae</name>
    <dbReference type="NCBI Taxonomy" id="1993"/>
    <lineage>
        <taxon>Bacteria</taxon>
        <taxon>Bacillati</taxon>
        <taxon>Actinomycetota</taxon>
        <taxon>Actinomycetes</taxon>
        <taxon>Streptosporangiales</taxon>
        <taxon>Thermomonosporaceae</taxon>
        <taxon>Actinomadura</taxon>
    </lineage>
</organism>
<dbReference type="Pfam" id="PF00106">
    <property type="entry name" value="adh_short"/>
    <property type="match status" value="1"/>
</dbReference>
<dbReference type="EMBL" id="FOVH01000012">
    <property type="protein sequence ID" value="SFP19058.1"/>
    <property type="molecule type" value="Genomic_DNA"/>
</dbReference>
<dbReference type="AlphaFoldDB" id="A0A1I5NB36"/>
<protein>
    <submittedName>
        <fullName evidence="3">3-oxoacyl-[acyl-carrier protein] reductase</fullName>
    </submittedName>
</protein>
<dbReference type="STRING" id="1993.SAMN04489713_11288"/>
<evidence type="ECO:0000256" key="1">
    <source>
        <dbReference type="ARBA" id="ARBA00006484"/>
    </source>
</evidence>
<dbReference type="PANTHER" id="PTHR42879">
    <property type="entry name" value="3-OXOACYL-(ACYL-CARRIER-PROTEIN) REDUCTASE"/>
    <property type="match status" value="1"/>
</dbReference>
<accession>A0A1I5NB36</accession>
<gene>
    <name evidence="3" type="ORF">SAMN04489713_11288</name>
</gene>
<dbReference type="InterPro" id="IPR036291">
    <property type="entry name" value="NAD(P)-bd_dom_sf"/>
</dbReference>
<proteinExistence type="inferred from homology"/>
<dbReference type="PRINTS" id="PR00081">
    <property type="entry name" value="GDHRDH"/>
</dbReference>
<dbReference type="InterPro" id="IPR050259">
    <property type="entry name" value="SDR"/>
</dbReference>
<keyword evidence="4" id="KW-1185">Reference proteome</keyword>
<dbReference type="Gene3D" id="3.40.50.720">
    <property type="entry name" value="NAD(P)-binding Rossmann-like Domain"/>
    <property type="match status" value="1"/>
</dbReference>
<dbReference type="Proteomes" id="UP000183413">
    <property type="component" value="Unassembled WGS sequence"/>
</dbReference>
<dbReference type="SUPFAM" id="SSF51735">
    <property type="entry name" value="NAD(P)-binding Rossmann-fold domains"/>
    <property type="match status" value="1"/>
</dbReference>
<dbReference type="PANTHER" id="PTHR42879:SF2">
    <property type="entry name" value="3-OXOACYL-[ACYL-CARRIER-PROTEIN] REDUCTASE FABG"/>
    <property type="match status" value="1"/>
</dbReference>
<dbReference type="InterPro" id="IPR002347">
    <property type="entry name" value="SDR_fam"/>
</dbReference>
<evidence type="ECO:0000313" key="4">
    <source>
        <dbReference type="Proteomes" id="UP000183413"/>
    </source>
</evidence>
<dbReference type="InParanoid" id="A0A1I5NB36"/>
<evidence type="ECO:0000313" key="3">
    <source>
        <dbReference type="EMBL" id="SFP19058.1"/>
    </source>
</evidence>
<sequence>MTGAGRGIGRAIALELARTGVSVALVARSHDELTDCAASIRELGGTAAVIPADVADPDQLARCAARARDEFGVVDVLINNAAVVWPLGPSSKVDSAEWAAAIGVNVVAVASLTFALLPAMIEHSWGRIVNVSSGVVARPASMIGGNAYVTGKAALEAHTVNLAAELAGSGVTANTFRPGTVDTAMQSWIRGQDPDQIGAGLHQRFSRLHAEGSLITPEQSARSLLDRLPGEATGQIWDVTDSVSPSSP</sequence>
<dbReference type="PRINTS" id="PR00080">
    <property type="entry name" value="SDRFAMILY"/>
</dbReference>
<reference evidence="3 4" key="1">
    <citation type="submission" date="2016-10" db="EMBL/GenBank/DDBJ databases">
        <authorList>
            <person name="de Groot N.N."/>
        </authorList>
    </citation>
    <scope>NUCLEOTIDE SEQUENCE [LARGE SCALE GENOMIC DNA]</scope>
    <source>
        <strain evidence="3 4">DSM 43067</strain>
    </source>
</reference>
<dbReference type="CDD" id="cd05233">
    <property type="entry name" value="SDR_c"/>
    <property type="match status" value="1"/>
</dbReference>